<dbReference type="InterPro" id="IPR016169">
    <property type="entry name" value="FAD-bd_PCMH_sub2"/>
</dbReference>
<dbReference type="GO" id="GO:0071949">
    <property type="term" value="F:FAD binding"/>
    <property type="evidence" value="ECO:0007669"/>
    <property type="project" value="InterPro"/>
</dbReference>
<dbReference type="InterPro" id="IPR036318">
    <property type="entry name" value="FAD-bd_PCMH-like_sf"/>
</dbReference>
<feature type="domain" description="FAD-binding PCMH-type" evidence="8">
    <location>
        <begin position="48"/>
        <end position="276"/>
    </location>
</feature>
<reference evidence="9 10" key="1">
    <citation type="submission" date="2019-03" db="EMBL/GenBank/DDBJ databases">
        <title>Draft genome of Massilia hortus sp. nov., a novel bacterial species of the Oxalobacteraceae family.</title>
        <authorList>
            <person name="Peta V."/>
            <person name="Raths R."/>
            <person name="Bucking H."/>
        </authorList>
    </citation>
    <scope>NUCLEOTIDE SEQUENCE [LARGE SCALE GENOMIC DNA]</scope>
    <source>
        <strain evidence="9 10">ONC3</strain>
    </source>
</reference>
<dbReference type="InterPro" id="IPR016167">
    <property type="entry name" value="FAD-bd_PCMH_sub1"/>
</dbReference>
<comment type="caution">
    <text evidence="9">The sequence shown here is derived from an EMBL/GenBank/DDBJ whole genome shotgun (WGS) entry which is preliminary data.</text>
</comment>
<evidence type="ECO:0000256" key="4">
    <source>
        <dbReference type="ARBA" id="ARBA00022827"/>
    </source>
</evidence>
<name>A0A4Y9SRD7_9BURK</name>
<dbReference type="SUPFAM" id="SSF46548">
    <property type="entry name" value="alpha-helical ferredoxin"/>
    <property type="match status" value="1"/>
</dbReference>
<accession>A0A4Y9SRD7</accession>
<dbReference type="InterPro" id="IPR009051">
    <property type="entry name" value="Helical_ferredxn"/>
</dbReference>
<evidence type="ECO:0000256" key="5">
    <source>
        <dbReference type="ARBA" id="ARBA00023002"/>
    </source>
</evidence>
<dbReference type="GO" id="GO:0046872">
    <property type="term" value="F:metal ion binding"/>
    <property type="evidence" value="ECO:0007669"/>
    <property type="project" value="UniProtKB-KW"/>
</dbReference>
<keyword evidence="10" id="KW-1185">Reference proteome</keyword>
<dbReference type="InterPro" id="IPR017896">
    <property type="entry name" value="4Fe4S_Fe-S-bd"/>
</dbReference>
<dbReference type="Gene3D" id="3.30.43.10">
    <property type="entry name" value="Uridine Diphospho-n-acetylenolpyruvylglucosamine Reductase, domain 2"/>
    <property type="match status" value="1"/>
</dbReference>
<dbReference type="SUPFAM" id="SSF55103">
    <property type="entry name" value="FAD-linked oxidases, C-terminal domain"/>
    <property type="match status" value="1"/>
</dbReference>
<evidence type="ECO:0000256" key="7">
    <source>
        <dbReference type="ARBA" id="ARBA00023014"/>
    </source>
</evidence>
<dbReference type="Proteomes" id="UP000297258">
    <property type="component" value="Unassembled WGS sequence"/>
</dbReference>
<dbReference type="GO" id="GO:0004458">
    <property type="term" value="F:D-lactate dehydrogenase (cytochrome) activity"/>
    <property type="evidence" value="ECO:0007669"/>
    <property type="project" value="TreeGrafter"/>
</dbReference>
<dbReference type="Gene3D" id="3.30.70.2740">
    <property type="match status" value="1"/>
</dbReference>
<dbReference type="Gene3D" id="1.10.1060.10">
    <property type="entry name" value="Alpha-helical ferredoxin"/>
    <property type="match status" value="1"/>
</dbReference>
<dbReference type="Gene3D" id="3.30.465.10">
    <property type="match status" value="1"/>
</dbReference>
<dbReference type="InterPro" id="IPR004017">
    <property type="entry name" value="Cys_rich_dom"/>
</dbReference>
<dbReference type="PANTHER" id="PTHR11748:SF119">
    <property type="entry name" value="D-2-HYDROXYGLUTARATE DEHYDROGENASE"/>
    <property type="match status" value="1"/>
</dbReference>
<evidence type="ECO:0000313" key="10">
    <source>
        <dbReference type="Proteomes" id="UP000297258"/>
    </source>
</evidence>
<dbReference type="InterPro" id="IPR004113">
    <property type="entry name" value="FAD-bd_oxidored_4_C"/>
</dbReference>
<dbReference type="GO" id="GO:0051536">
    <property type="term" value="F:iron-sulfur cluster binding"/>
    <property type="evidence" value="ECO:0007669"/>
    <property type="project" value="UniProtKB-KW"/>
</dbReference>
<sequence>MGSPAFLQSPGLTLDAQALAVELSREISGEVRFDGGSRSLYATDASNYRQVPIGVVIPHTVDGLLKTLEICRKHNAPVLARGAGTSLCGQTCNVAVVIDTSKYLNRVISVDPQSRLARVEPGAVCDSLRHAAEKHGLTFGPDPATHNRCTLGGMIGNNSCGAHSVMAGKTVDNIHRLEIVTYDGLRMWIGPTSDQELEQIIREGGRRGEIYADLKALRDQYAQQIRTRFPKIKRRVSGYNLDQLLPENGFNVARALVGTEGTCVWVLQAEAQLVHSPPERVVVVLGYSDIYAAADQTPAILPFGPIALEGLDGSLIEDMRRKHLDLRNVACLPKGNAWLLVEFGGDTKDEAQAKAKAMIQAQAQHTVAQQIYLDRETQNRVWAIRETGAAARNSVPGQPEVYPGWEDAGVDPHRIGDYLRDYMKLLHKYGYDTSLYGHFGDGCIHGRISFDFSTRESVAHWRKFLFEAADLVVAYGGSLSGEHGDGQARAELLPIMFGEELVNAFRIFKYIWDPQGRMNPGKVVDAYPLDANLRVGPEYKPVPLKPIHFAFRKDNGSFLHAAQRCVGTGKCRRIEGAAMCPSYRATGEEKDTTRGRARLLFEMMNSDSPMDHSFRNEHVKEALDTCLSCKSCKSECPVQVDMASYKAEFFSQYYLEKHRPIQAYTIGQIARWARIGSFMPGVTNLFTQSPVLRDVMKMLAGIAKQRQIPRFASQTFVQWFQKRPPKNEQKQKLLLWPDTFNNHFHPEVAQAAVDVLEHAGFQVIIPKQHLCCGRPLFDFGMLDQAKKQFSEILAALRQHILDGIPLVGLEPSCVTAFRDELLNMFPDDELAKKLSGQSYLLSEFLDKVGYKPPKMTGKAIVHIHCHHKAVMGAEAERNILNKTGLAIQILDSGCCGMAGSYGFEPQHVEDSLKIAEKVLLPAVRNAERTTRVIADGFSCREQVYQSTERRTQHLAEVLRDGIRNASD</sequence>
<evidence type="ECO:0000259" key="8">
    <source>
        <dbReference type="PROSITE" id="PS51387"/>
    </source>
</evidence>
<keyword evidence="7" id="KW-0411">Iron-sulfur</keyword>
<keyword evidence="4" id="KW-0274">FAD</keyword>
<evidence type="ECO:0000256" key="6">
    <source>
        <dbReference type="ARBA" id="ARBA00023004"/>
    </source>
</evidence>
<dbReference type="Pfam" id="PF01565">
    <property type="entry name" value="FAD_binding_4"/>
    <property type="match status" value="1"/>
</dbReference>
<gene>
    <name evidence="9" type="ORF">E4O92_22980</name>
</gene>
<dbReference type="Pfam" id="PF13183">
    <property type="entry name" value="Fer4_8"/>
    <property type="match status" value="1"/>
</dbReference>
<dbReference type="OrthoDB" id="9811557at2"/>
<dbReference type="EMBL" id="SPUM01000146">
    <property type="protein sequence ID" value="TFW27794.1"/>
    <property type="molecule type" value="Genomic_DNA"/>
</dbReference>
<dbReference type="InterPro" id="IPR016166">
    <property type="entry name" value="FAD-bd_PCMH"/>
</dbReference>
<keyword evidence="2" id="KW-0285">Flavoprotein</keyword>
<keyword evidence="5" id="KW-0560">Oxidoreductase</keyword>
<dbReference type="GO" id="GO:1903457">
    <property type="term" value="P:lactate catabolic process"/>
    <property type="evidence" value="ECO:0007669"/>
    <property type="project" value="TreeGrafter"/>
</dbReference>
<dbReference type="InterPro" id="IPR017900">
    <property type="entry name" value="4Fe4S_Fe_S_CS"/>
</dbReference>
<dbReference type="PANTHER" id="PTHR11748">
    <property type="entry name" value="D-LACTATE DEHYDROGENASE"/>
    <property type="match status" value="1"/>
</dbReference>
<dbReference type="GO" id="GO:0008720">
    <property type="term" value="F:D-lactate dehydrogenase (NAD+) activity"/>
    <property type="evidence" value="ECO:0007669"/>
    <property type="project" value="TreeGrafter"/>
</dbReference>
<dbReference type="PROSITE" id="PS51387">
    <property type="entry name" value="FAD_PCMH"/>
    <property type="match status" value="1"/>
</dbReference>
<dbReference type="PROSITE" id="PS00198">
    <property type="entry name" value="4FE4S_FER_1"/>
    <property type="match status" value="1"/>
</dbReference>
<dbReference type="Pfam" id="PF02913">
    <property type="entry name" value="FAD-oxidase_C"/>
    <property type="match status" value="1"/>
</dbReference>
<dbReference type="Pfam" id="PF02754">
    <property type="entry name" value="CCG"/>
    <property type="match status" value="2"/>
</dbReference>
<proteinExistence type="predicted"/>
<evidence type="ECO:0000256" key="3">
    <source>
        <dbReference type="ARBA" id="ARBA00022723"/>
    </source>
</evidence>
<comment type="cofactor">
    <cofactor evidence="1">
        <name>FAD</name>
        <dbReference type="ChEBI" id="CHEBI:57692"/>
    </cofactor>
</comment>
<protein>
    <submittedName>
        <fullName evidence="9">FAD-binding oxidoreductase</fullName>
    </submittedName>
</protein>
<keyword evidence="6" id="KW-0408">Iron</keyword>
<evidence type="ECO:0000256" key="1">
    <source>
        <dbReference type="ARBA" id="ARBA00001974"/>
    </source>
</evidence>
<organism evidence="9 10">
    <name type="scientific">Massilia horti</name>
    <dbReference type="NCBI Taxonomy" id="2562153"/>
    <lineage>
        <taxon>Bacteria</taxon>
        <taxon>Pseudomonadati</taxon>
        <taxon>Pseudomonadota</taxon>
        <taxon>Betaproteobacteria</taxon>
        <taxon>Burkholderiales</taxon>
        <taxon>Oxalobacteraceae</taxon>
        <taxon>Telluria group</taxon>
        <taxon>Massilia</taxon>
    </lineage>
</organism>
<dbReference type="AlphaFoldDB" id="A0A4Y9SRD7"/>
<dbReference type="InterPro" id="IPR006094">
    <property type="entry name" value="Oxid_FAD_bind_N"/>
</dbReference>
<keyword evidence="3" id="KW-0479">Metal-binding</keyword>
<evidence type="ECO:0000256" key="2">
    <source>
        <dbReference type="ARBA" id="ARBA00022630"/>
    </source>
</evidence>
<dbReference type="SUPFAM" id="SSF56176">
    <property type="entry name" value="FAD-binding/transporter-associated domain-like"/>
    <property type="match status" value="1"/>
</dbReference>
<dbReference type="InterPro" id="IPR016164">
    <property type="entry name" value="FAD-linked_Oxase-like_C"/>
</dbReference>
<evidence type="ECO:0000313" key="9">
    <source>
        <dbReference type="EMBL" id="TFW27794.1"/>
    </source>
</evidence>